<name>E8N5Y7_ANATU</name>
<protein>
    <recommendedName>
        <fullName evidence="1">HTH arsR-type domain-containing protein</fullName>
    </recommendedName>
</protein>
<organism evidence="2 3">
    <name type="scientific">Anaerolinea thermophila (strain DSM 14523 / JCM 11388 / NBRC 100420 / UNI-1)</name>
    <dbReference type="NCBI Taxonomy" id="926569"/>
    <lineage>
        <taxon>Bacteria</taxon>
        <taxon>Bacillati</taxon>
        <taxon>Chloroflexota</taxon>
        <taxon>Anaerolineae</taxon>
        <taxon>Anaerolineales</taxon>
        <taxon>Anaerolineaceae</taxon>
        <taxon>Anaerolinea</taxon>
    </lineage>
</organism>
<proteinExistence type="predicted"/>
<dbReference type="EMBL" id="AP012029">
    <property type="protein sequence ID" value="BAJ63851.1"/>
    <property type="molecule type" value="Genomic_DNA"/>
</dbReference>
<dbReference type="CDD" id="cd00090">
    <property type="entry name" value="HTH_ARSR"/>
    <property type="match status" value="1"/>
</dbReference>
<dbReference type="OrthoDB" id="166330at2"/>
<dbReference type="eggNOG" id="COG2345">
    <property type="taxonomic scope" value="Bacteria"/>
</dbReference>
<feature type="domain" description="HTH arsR-type" evidence="1">
    <location>
        <begin position="5"/>
        <end position="44"/>
    </location>
</feature>
<dbReference type="InterPro" id="IPR036388">
    <property type="entry name" value="WH-like_DNA-bd_sf"/>
</dbReference>
<dbReference type="Pfam" id="PF01022">
    <property type="entry name" value="HTH_5"/>
    <property type="match status" value="1"/>
</dbReference>
<dbReference type="HOGENOM" id="CLU_1340949_0_0_0"/>
<accession>E8N5Y7</accession>
<dbReference type="InterPro" id="IPR011991">
    <property type="entry name" value="ArsR-like_HTH"/>
</dbReference>
<sequence length="204" mass="23772">MSLSTRETILRLFAQKGVLTSDEISQALGISPVDVRYHLKALLKEKRIEKYSPELQSKRRVGRPPQQYRLSPTSHPENLEMLILSLLDQMSTFLPNTELWKKIAETIIPETPEQPFPSKLRHAMVVLERLHYEPRWEATQTGPKILFHCCPYASIWKHHSQICVMDRKILERLTGISFFHQSCMHKSIEHICVFLPEKPDFSSI</sequence>
<dbReference type="Proteomes" id="UP000008922">
    <property type="component" value="Chromosome"/>
</dbReference>
<dbReference type="KEGG" id="atm:ANT_18250"/>
<evidence type="ECO:0000313" key="2">
    <source>
        <dbReference type="EMBL" id="BAJ63851.1"/>
    </source>
</evidence>
<keyword evidence="3" id="KW-1185">Reference proteome</keyword>
<dbReference type="InterPro" id="IPR036390">
    <property type="entry name" value="WH_DNA-bd_sf"/>
</dbReference>
<evidence type="ECO:0000259" key="1">
    <source>
        <dbReference type="Pfam" id="PF01022"/>
    </source>
</evidence>
<dbReference type="STRING" id="926569.ANT_18250"/>
<dbReference type="InParanoid" id="E8N5Y7"/>
<dbReference type="GO" id="GO:0003700">
    <property type="term" value="F:DNA-binding transcription factor activity"/>
    <property type="evidence" value="ECO:0007669"/>
    <property type="project" value="InterPro"/>
</dbReference>
<dbReference type="AlphaFoldDB" id="E8N5Y7"/>
<dbReference type="Gene3D" id="1.10.10.10">
    <property type="entry name" value="Winged helix-like DNA-binding domain superfamily/Winged helix DNA-binding domain"/>
    <property type="match status" value="1"/>
</dbReference>
<dbReference type="SUPFAM" id="SSF46785">
    <property type="entry name" value="Winged helix' DNA-binding domain"/>
    <property type="match status" value="1"/>
</dbReference>
<gene>
    <name evidence="2" type="ordered locus">ANT_18250</name>
</gene>
<evidence type="ECO:0000313" key="3">
    <source>
        <dbReference type="Proteomes" id="UP000008922"/>
    </source>
</evidence>
<reference evidence="2 3" key="1">
    <citation type="submission" date="2010-12" db="EMBL/GenBank/DDBJ databases">
        <title>Whole genome sequence of Anaerolinea thermophila UNI-1.</title>
        <authorList>
            <person name="Narita-Yamada S."/>
            <person name="Kishi E."/>
            <person name="Watanabe Y."/>
            <person name="Takasaki K."/>
            <person name="Ankai A."/>
            <person name="Oguchi A."/>
            <person name="Fukui S."/>
            <person name="Takahashi M."/>
            <person name="Yashiro I."/>
            <person name="Hosoyama A."/>
            <person name="Sekiguchi Y."/>
            <person name="Hanada S."/>
            <person name="Fujita N."/>
        </authorList>
    </citation>
    <scope>NUCLEOTIDE SEQUENCE [LARGE SCALE GENOMIC DNA]</scope>
    <source>
        <strain evidence="3">DSM 14523 / JCM 11388 / NBRC 100420 / UNI-1</strain>
    </source>
</reference>
<dbReference type="InterPro" id="IPR001845">
    <property type="entry name" value="HTH_ArsR_DNA-bd_dom"/>
</dbReference>